<feature type="domain" description="Response regulatory" evidence="6">
    <location>
        <begin position="1"/>
        <end position="53"/>
    </location>
</feature>
<dbReference type="GO" id="GO:0005829">
    <property type="term" value="C:cytosol"/>
    <property type="evidence" value="ECO:0007669"/>
    <property type="project" value="TreeGrafter"/>
</dbReference>
<evidence type="ECO:0000256" key="1">
    <source>
        <dbReference type="ARBA" id="ARBA00022553"/>
    </source>
</evidence>
<evidence type="ECO:0000313" key="7">
    <source>
        <dbReference type="EMBL" id="SVB60636.1"/>
    </source>
</evidence>
<keyword evidence="5" id="KW-0804">Transcription</keyword>
<dbReference type="GO" id="GO:0000156">
    <property type="term" value="F:phosphorelay response regulator activity"/>
    <property type="evidence" value="ECO:0007669"/>
    <property type="project" value="TreeGrafter"/>
</dbReference>
<dbReference type="PANTHER" id="PTHR48111:SF1">
    <property type="entry name" value="TWO-COMPONENT RESPONSE REGULATOR ORR33"/>
    <property type="match status" value="1"/>
</dbReference>
<dbReference type="InterPro" id="IPR001789">
    <property type="entry name" value="Sig_transdc_resp-reg_receiver"/>
</dbReference>
<evidence type="ECO:0000256" key="5">
    <source>
        <dbReference type="ARBA" id="ARBA00023163"/>
    </source>
</evidence>
<name>A0A382FC34_9ZZZZ</name>
<dbReference type="GO" id="GO:0032993">
    <property type="term" value="C:protein-DNA complex"/>
    <property type="evidence" value="ECO:0007669"/>
    <property type="project" value="TreeGrafter"/>
</dbReference>
<gene>
    <name evidence="7" type="ORF">METZ01_LOCUS213490</name>
</gene>
<reference evidence="7" key="1">
    <citation type="submission" date="2018-05" db="EMBL/GenBank/DDBJ databases">
        <authorList>
            <person name="Lanie J.A."/>
            <person name="Ng W.-L."/>
            <person name="Kazmierczak K.M."/>
            <person name="Andrzejewski T.M."/>
            <person name="Davidsen T.M."/>
            <person name="Wayne K.J."/>
            <person name="Tettelin H."/>
            <person name="Glass J.I."/>
            <person name="Rusch D."/>
            <person name="Podicherti R."/>
            <person name="Tsui H.-C.T."/>
            <person name="Winkler M.E."/>
        </authorList>
    </citation>
    <scope>NUCLEOTIDE SEQUENCE</scope>
</reference>
<keyword evidence="2" id="KW-0902">Two-component regulatory system</keyword>
<organism evidence="7">
    <name type="scientific">marine metagenome</name>
    <dbReference type="NCBI Taxonomy" id="408172"/>
    <lineage>
        <taxon>unclassified sequences</taxon>
        <taxon>metagenomes</taxon>
        <taxon>ecological metagenomes</taxon>
    </lineage>
</organism>
<accession>A0A382FC34</accession>
<evidence type="ECO:0000256" key="3">
    <source>
        <dbReference type="ARBA" id="ARBA00023015"/>
    </source>
</evidence>
<dbReference type="SUPFAM" id="SSF52172">
    <property type="entry name" value="CheY-like"/>
    <property type="match status" value="1"/>
</dbReference>
<protein>
    <recommendedName>
        <fullName evidence="6">Response regulatory domain-containing protein</fullName>
    </recommendedName>
</protein>
<dbReference type="InterPro" id="IPR039420">
    <property type="entry name" value="WalR-like"/>
</dbReference>
<keyword evidence="4" id="KW-0238">DNA-binding</keyword>
<evidence type="ECO:0000259" key="6">
    <source>
        <dbReference type="PROSITE" id="PS50110"/>
    </source>
</evidence>
<dbReference type="EMBL" id="UINC01049184">
    <property type="protein sequence ID" value="SVB60636.1"/>
    <property type="molecule type" value="Genomic_DNA"/>
</dbReference>
<dbReference type="Pfam" id="PF00072">
    <property type="entry name" value="Response_reg"/>
    <property type="match status" value="1"/>
</dbReference>
<dbReference type="PANTHER" id="PTHR48111">
    <property type="entry name" value="REGULATOR OF RPOS"/>
    <property type="match status" value="1"/>
</dbReference>
<keyword evidence="1" id="KW-0597">Phosphoprotein</keyword>
<proteinExistence type="predicted"/>
<sequence>MRNAQHGSQMYLILLTGRNSKENLVEGFESGANDYVTKPFDPAEMRARLNVGMRVTELQQQLVEAEHHRVALQTAGAAAHKLSQPSQVTLSNLKLMMEQVDAEGPVGGSLRAGTSAGGRITEIVKQMDSMRQVTTKRYMDGVDIIDLKSSSE</sequence>
<evidence type="ECO:0000256" key="4">
    <source>
        <dbReference type="ARBA" id="ARBA00023125"/>
    </source>
</evidence>
<dbReference type="InterPro" id="IPR011006">
    <property type="entry name" value="CheY-like_superfamily"/>
</dbReference>
<dbReference type="GO" id="GO:0000976">
    <property type="term" value="F:transcription cis-regulatory region binding"/>
    <property type="evidence" value="ECO:0007669"/>
    <property type="project" value="TreeGrafter"/>
</dbReference>
<dbReference type="GO" id="GO:0006355">
    <property type="term" value="P:regulation of DNA-templated transcription"/>
    <property type="evidence" value="ECO:0007669"/>
    <property type="project" value="TreeGrafter"/>
</dbReference>
<dbReference type="AlphaFoldDB" id="A0A382FC34"/>
<keyword evidence="3" id="KW-0805">Transcription regulation</keyword>
<dbReference type="PROSITE" id="PS50110">
    <property type="entry name" value="RESPONSE_REGULATORY"/>
    <property type="match status" value="1"/>
</dbReference>
<evidence type="ECO:0000256" key="2">
    <source>
        <dbReference type="ARBA" id="ARBA00023012"/>
    </source>
</evidence>
<dbReference type="Gene3D" id="3.40.50.2300">
    <property type="match status" value="1"/>
</dbReference>